<organism evidence="2 3">
    <name type="scientific">Candidatus Ruthia endofausta</name>
    <dbReference type="NCBI Taxonomy" id="2738852"/>
    <lineage>
        <taxon>Bacteria</taxon>
        <taxon>Pseudomonadati</taxon>
        <taxon>Pseudomonadota</taxon>
        <taxon>Gammaproteobacteria</taxon>
        <taxon>Candidatus Pseudothioglobaceae</taxon>
        <taxon>Candidatus Ruthturnera</taxon>
    </lineage>
</organism>
<dbReference type="InterPro" id="IPR006121">
    <property type="entry name" value="HMA_dom"/>
</dbReference>
<dbReference type="InterPro" id="IPR036163">
    <property type="entry name" value="HMA_dom_sf"/>
</dbReference>
<dbReference type="KEGG" id="reo:HUE58_00525"/>
<feature type="domain" description="HMA" evidence="1">
    <location>
        <begin position="4"/>
        <end position="64"/>
    </location>
</feature>
<evidence type="ECO:0000313" key="2">
    <source>
        <dbReference type="EMBL" id="QKQ23714.1"/>
    </source>
</evidence>
<keyword evidence="3" id="KW-1185">Reference proteome</keyword>
<dbReference type="EMBL" id="CP054490">
    <property type="protein sequence ID" value="QKQ23714.1"/>
    <property type="molecule type" value="Genomic_DNA"/>
</dbReference>
<gene>
    <name evidence="2" type="ORF">HUE58_00525</name>
</gene>
<dbReference type="Proteomes" id="UP000509429">
    <property type="component" value="Chromosome"/>
</dbReference>
<sequence length="64" mass="6735">MSDNSIHLSILGMPCACGCVASVENALNKLDGVDKASVNFSDHTANTGGFGCQRNNQIYCISIK</sequence>
<dbReference type="Gene3D" id="3.30.70.100">
    <property type="match status" value="1"/>
</dbReference>
<dbReference type="PROSITE" id="PS50846">
    <property type="entry name" value="HMA_2"/>
    <property type="match status" value="1"/>
</dbReference>
<proteinExistence type="predicted"/>
<accession>A0A6N0HN01</accession>
<evidence type="ECO:0000313" key="3">
    <source>
        <dbReference type="Proteomes" id="UP000509429"/>
    </source>
</evidence>
<dbReference type="Pfam" id="PF00403">
    <property type="entry name" value="HMA"/>
    <property type="match status" value="1"/>
</dbReference>
<dbReference type="RefSeq" id="WP_174605154.1">
    <property type="nucleotide sequence ID" value="NZ_CP054490.1"/>
</dbReference>
<dbReference type="CDD" id="cd00371">
    <property type="entry name" value="HMA"/>
    <property type="match status" value="1"/>
</dbReference>
<dbReference type="SUPFAM" id="SSF55008">
    <property type="entry name" value="HMA, heavy metal-associated domain"/>
    <property type="match status" value="1"/>
</dbReference>
<protein>
    <submittedName>
        <fullName evidence="2">Heavy-metal-associated domain-containing protein</fullName>
    </submittedName>
</protein>
<dbReference type="GO" id="GO:0046872">
    <property type="term" value="F:metal ion binding"/>
    <property type="evidence" value="ECO:0007669"/>
    <property type="project" value="InterPro"/>
</dbReference>
<dbReference type="AlphaFoldDB" id="A0A6N0HN01"/>
<evidence type="ECO:0000259" key="1">
    <source>
        <dbReference type="PROSITE" id="PS50846"/>
    </source>
</evidence>
<reference evidence="2 3" key="1">
    <citation type="submission" date="2020-05" db="EMBL/GenBank/DDBJ databases">
        <title>Horizontal transmission and recombination maintain forever young bacterial symbiont genomes.</title>
        <authorList>
            <person name="Russell S.L."/>
            <person name="Pepper-Tunick E."/>
            <person name="Svedberg J."/>
            <person name="Byrne A."/>
            <person name="Ruelas Castillo J."/>
            <person name="Vollmers C."/>
            <person name="Beinart R.A."/>
            <person name="Corbett-Detig R."/>
        </authorList>
    </citation>
    <scope>NUCLEOTIDE SEQUENCE [LARGE SCALE GENOMIC DNA]</scope>
    <source>
        <strain evidence="2">JDF_Ridge</strain>
    </source>
</reference>
<name>A0A6N0HN01_9GAMM</name>